<dbReference type="NCBIfam" id="NF003840">
    <property type="entry name" value="PRK05421.1-2"/>
    <property type="match status" value="1"/>
</dbReference>
<dbReference type="SUPFAM" id="SSF56219">
    <property type="entry name" value="DNase I-like"/>
    <property type="match status" value="1"/>
</dbReference>
<dbReference type="EMBL" id="CP015030">
    <property type="protein sequence ID" value="QIM66502.1"/>
    <property type="molecule type" value="Genomic_DNA"/>
</dbReference>
<dbReference type="Gene3D" id="3.60.10.10">
    <property type="entry name" value="Endonuclease/exonuclease/phosphatase"/>
    <property type="match status" value="1"/>
</dbReference>
<evidence type="ECO:0000259" key="1">
    <source>
        <dbReference type="Pfam" id="PF03372"/>
    </source>
</evidence>
<name>A0A6G8JH14_9PAST</name>
<sequence length="289" mass="33466">MYKKIKKRLLLIIALIIGSAALFIHKNLVIYPNPNIIFQDSKQRVFEKTDVYKGWLCYQNNEISPNKNRPFKLFNWNIHKGVDNGWQNTLIESANNKDFVLLQEATSLQEIPQTLLHFKQYLHLFAFEYQQQKTGVLSLSSLDANLYCGNQLQEPLLQLPKVMSAMRFPLKNHRSLLLINVHLINFEWHSQGNYQQQLNALKALMQKHTGAIILAGDFNTWNEKRNKQLLELITSEKLSKISLKPDERSTAFGYPLDHIFTRGITVHSATSYSVKSSDHNPLELNFSLE</sequence>
<protein>
    <recommendedName>
        <fullName evidence="1">Endonuclease/exonuclease/phosphatase domain-containing protein</fullName>
    </recommendedName>
</protein>
<dbReference type="Pfam" id="PF03372">
    <property type="entry name" value="Exo_endo_phos"/>
    <property type="match status" value="1"/>
</dbReference>
<dbReference type="GO" id="GO:0003824">
    <property type="term" value="F:catalytic activity"/>
    <property type="evidence" value="ECO:0007669"/>
    <property type="project" value="InterPro"/>
</dbReference>
<feature type="domain" description="Endonuclease/exonuclease/phosphatase" evidence="1">
    <location>
        <begin position="76"/>
        <end position="279"/>
    </location>
</feature>
<dbReference type="RefSeq" id="WP_165888721.1">
    <property type="nucleotide sequence ID" value="NZ_CP015030.1"/>
</dbReference>
<dbReference type="AlphaFoldDB" id="A0A6G8JH14"/>
<dbReference type="InterPro" id="IPR036691">
    <property type="entry name" value="Endo/exonu/phosph_ase_sf"/>
</dbReference>
<organism evidence="2 3">
    <name type="scientific">Mannheimia granulomatis</name>
    <dbReference type="NCBI Taxonomy" id="85402"/>
    <lineage>
        <taxon>Bacteria</taxon>
        <taxon>Pseudomonadati</taxon>
        <taxon>Pseudomonadota</taxon>
        <taxon>Gammaproteobacteria</taxon>
        <taxon>Pasteurellales</taxon>
        <taxon>Pasteurellaceae</taxon>
        <taxon>Mannheimia</taxon>
    </lineage>
</organism>
<dbReference type="Proteomes" id="UP000501366">
    <property type="component" value="Chromosome"/>
</dbReference>
<gene>
    <name evidence="2" type="ORF">A4G16_03485</name>
</gene>
<reference evidence="2 3" key="1">
    <citation type="submission" date="2016-03" db="EMBL/GenBank/DDBJ databases">
        <authorList>
            <person name="Bojesen A.M."/>
            <person name="Planet P."/>
            <person name="Hansen M.J."/>
        </authorList>
    </citation>
    <scope>NUCLEOTIDE SEQUENCE [LARGE SCALE GENOMIC DNA]</scope>
    <source>
        <strain evidence="2 3">B 234/94</strain>
    </source>
</reference>
<dbReference type="NCBIfam" id="NF003842">
    <property type="entry name" value="PRK05421.1-4"/>
    <property type="match status" value="1"/>
</dbReference>
<dbReference type="KEGG" id="mgra:A4G16_03485"/>
<evidence type="ECO:0000313" key="2">
    <source>
        <dbReference type="EMBL" id="QIM66502.1"/>
    </source>
</evidence>
<dbReference type="InterPro" id="IPR005135">
    <property type="entry name" value="Endo/exonuclease/phosphatase"/>
</dbReference>
<accession>A0A6G8JH14</accession>
<proteinExistence type="predicted"/>
<evidence type="ECO:0000313" key="3">
    <source>
        <dbReference type="Proteomes" id="UP000501366"/>
    </source>
</evidence>